<proteinExistence type="predicted"/>
<keyword evidence="1" id="KW-1133">Transmembrane helix</keyword>
<organism evidence="2 3">
    <name type="scientific">Paenibacillus sedimenti</name>
    <dbReference type="NCBI Taxonomy" id="2770274"/>
    <lineage>
        <taxon>Bacteria</taxon>
        <taxon>Bacillati</taxon>
        <taxon>Bacillota</taxon>
        <taxon>Bacilli</taxon>
        <taxon>Bacillales</taxon>
        <taxon>Paenibacillaceae</taxon>
        <taxon>Paenibacillus</taxon>
    </lineage>
</organism>
<keyword evidence="1" id="KW-0472">Membrane</keyword>
<reference evidence="2" key="1">
    <citation type="submission" date="2020-09" db="EMBL/GenBank/DDBJ databases">
        <title>Draft Genome Sequence of Paenibacillus sp. WST5.</title>
        <authorList>
            <person name="Bao Z."/>
        </authorList>
    </citation>
    <scope>NUCLEOTIDE SEQUENCE</scope>
    <source>
        <strain evidence="2">WST5</strain>
    </source>
</reference>
<evidence type="ECO:0000256" key="1">
    <source>
        <dbReference type="SAM" id="Phobius"/>
    </source>
</evidence>
<feature type="transmembrane region" description="Helical" evidence="1">
    <location>
        <begin position="12"/>
        <end position="32"/>
    </location>
</feature>
<dbReference type="EMBL" id="JACVVD010000015">
    <property type="protein sequence ID" value="MBD0384114.1"/>
    <property type="molecule type" value="Genomic_DNA"/>
</dbReference>
<feature type="transmembrane region" description="Helical" evidence="1">
    <location>
        <begin position="101"/>
        <end position="120"/>
    </location>
</feature>
<feature type="transmembrane region" description="Helical" evidence="1">
    <location>
        <begin position="47"/>
        <end position="68"/>
    </location>
</feature>
<dbReference type="RefSeq" id="WP_188177889.1">
    <property type="nucleotide sequence ID" value="NZ_JACVVD010000015.1"/>
</dbReference>
<comment type="caution">
    <text evidence="2">The sequence shown here is derived from an EMBL/GenBank/DDBJ whole genome shotgun (WGS) entry which is preliminary data.</text>
</comment>
<name>A0A926QN80_9BACL</name>
<evidence type="ECO:0000313" key="3">
    <source>
        <dbReference type="Proteomes" id="UP000650466"/>
    </source>
</evidence>
<sequence length="130" mass="15215">MQKQKNLAGIRGWLLFYVSYSIVGVSINPYYIFKMIEEVLVWDVESVYAVGSYILLEVLFIISLFNLLKKNKNGPLITIITEFIAILFKIIDFFFSDRTLYDVLDSALIIIVGMIWILYFKYSKRVNTTF</sequence>
<dbReference type="AlphaFoldDB" id="A0A926QN80"/>
<dbReference type="Proteomes" id="UP000650466">
    <property type="component" value="Unassembled WGS sequence"/>
</dbReference>
<accession>A0A926QN80</accession>
<protein>
    <submittedName>
        <fullName evidence="2">DUF2569 family protein</fullName>
    </submittedName>
</protein>
<keyword evidence="1" id="KW-0812">Transmembrane</keyword>
<evidence type="ECO:0000313" key="2">
    <source>
        <dbReference type="EMBL" id="MBD0384114.1"/>
    </source>
</evidence>
<feature type="transmembrane region" description="Helical" evidence="1">
    <location>
        <begin position="75"/>
        <end position="95"/>
    </location>
</feature>
<gene>
    <name evidence="2" type="ORF">ICC18_29120</name>
</gene>
<keyword evidence="3" id="KW-1185">Reference proteome</keyword>